<organism evidence="3 4">
    <name type="scientific">Bacillus thuringiensis</name>
    <dbReference type="NCBI Taxonomy" id="1428"/>
    <lineage>
        <taxon>Bacteria</taxon>
        <taxon>Bacillati</taxon>
        <taxon>Bacillota</taxon>
        <taxon>Bacilli</taxon>
        <taxon>Bacillales</taxon>
        <taxon>Bacillaceae</taxon>
        <taxon>Bacillus</taxon>
        <taxon>Bacillus cereus group</taxon>
    </lineage>
</organism>
<evidence type="ECO:0000313" key="3">
    <source>
        <dbReference type="EMBL" id="MDN7078633.1"/>
    </source>
</evidence>
<dbReference type="InterPro" id="IPR050553">
    <property type="entry name" value="Thioredoxin_ResA/DsbE_sf"/>
</dbReference>
<dbReference type="Proteomes" id="UP001168357">
    <property type="component" value="Unassembled WGS sequence"/>
</dbReference>
<dbReference type="PANTHER" id="PTHR42852:SF13">
    <property type="entry name" value="PROTEIN DIPZ"/>
    <property type="match status" value="1"/>
</dbReference>
<evidence type="ECO:0000256" key="1">
    <source>
        <dbReference type="ARBA" id="ARBA00023157"/>
    </source>
</evidence>
<name>A0AAP4Q6W9_BACTU</name>
<proteinExistence type="predicted"/>
<keyword evidence="1" id="KW-1015">Disulfide bond</keyword>
<dbReference type="InterPro" id="IPR036249">
    <property type="entry name" value="Thioredoxin-like_sf"/>
</dbReference>
<dbReference type="PANTHER" id="PTHR42852">
    <property type="entry name" value="THIOL:DISULFIDE INTERCHANGE PROTEIN DSBE"/>
    <property type="match status" value="1"/>
</dbReference>
<dbReference type="PROSITE" id="PS51352">
    <property type="entry name" value="THIOREDOXIN_2"/>
    <property type="match status" value="1"/>
</dbReference>
<accession>A0AAP4Q6W9</accession>
<gene>
    <name evidence="3" type="ORF">FLM80_16325</name>
</gene>
<protein>
    <submittedName>
        <fullName evidence="3">TlpA family protein disulfide reductase</fullName>
    </submittedName>
</protein>
<dbReference type="GO" id="GO:0016491">
    <property type="term" value="F:oxidoreductase activity"/>
    <property type="evidence" value="ECO:0007669"/>
    <property type="project" value="InterPro"/>
</dbReference>
<sequence length="279" mass="31783">MIMLEFSYIIKGVDNVKFRKSFMGLMAFAVVGMMLGGCQSKESPKEKETQKEVTYKERKVSVDYSKPAEEILLSYSEKGMNEFKRNFPDKLAMDFALTSIGKTAPDFEYKNIKGETVKLSELKGKKVVLDFMRDDCPVCKESSPTVAKVKESYKDVVFLPIFPKDSKEDVEKFFKDLNIEVNENSIAGKDNGDNLSIVKNYNLKLVPSFVFIDESGKISYTWIGSTDEKIFKDTMDTAFGKNKLYDLIKTEKVDKNGKVVEEKVEPKKEEANKESKESK</sequence>
<dbReference type="InterPro" id="IPR013766">
    <property type="entry name" value="Thioredoxin_domain"/>
</dbReference>
<evidence type="ECO:0000313" key="4">
    <source>
        <dbReference type="Proteomes" id="UP001168357"/>
    </source>
</evidence>
<dbReference type="EMBL" id="VIGY01000019">
    <property type="protein sequence ID" value="MDN7078633.1"/>
    <property type="molecule type" value="Genomic_DNA"/>
</dbReference>
<dbReference type="AlphaFoldDB" id="A0AAP4Q6W9"/>
<dbReference type="Gene3D" id="3.40.30.10">
    <property type="entry name" value="Glutaredoxin"/>
    <property type="match status" value="1"/>
</dbReference>
<dbReference type="GO" id="GO:0016209">
    <property type="term" value="F:antioxidant activity"/>
    <property type="evidence" value="ECO:0007669"/>
    <property type="project" value="InterPro"/>
</dbReference>
<evidence type="ECO:0000259" key="2">
    <source>
        <dbReference type="PROSITE" id="PS51352"/>
    </source>
</evidence>
<reference evidence="3" key="1">
    <citation type="submission" date="2019-07" db="EMBL/GenBank/DDBJ databases">
        <title>Draft Genome Sequence of Bacillus thuringiensis Strain S906, an Isolate Toxic for Coleopteran and Lepidopteran.</title>
        <authorList>
            <person name="Grynberg P."/>
            <person name="Martins E.S."/>
            <person name="Queiroz P.R."/>
            <person name="Togawa R.C."/>
            <person name="Martins N.F."/>
            <person name="Praca L.B."/>
            <person name="Fiuza V."/>
            <person name="Ramos F."/>
            <person name="Silva E."/>
            <person name="Monnerat R.G."/>
        </authorList>
    </citation>
    <scope>NUCLEOTIDE SEQUENCE</scope>
    <source>
        <strain evidence="3">S906</strain>
    </source>
</reference>
<comment type="caution">
    <text evidence="3">The sequence shown here is derived from an EMBL/GenBank/DDBJ whole genome shotgun (WGS) entry which is preliminary data.</text>
</comment>
<dbReference type="SUPFAM" id="SSF52833">
    <property type="entry name" value="Thioredoxin-like"/>
    <property type="match status" value="1"/>
</dbReference>
<dbReference type="CDD" id="cd02966">
    <property type="entry name" value="TlpA_like_family"/>
    <property type="match status" value="1"/>
</dbReference>
<dbReference type="Pfam" id="PF00578">
    <property type="entry name" value="AhpC-TSA"/>
    <property type="match status" value="1"/>
</dbReference>
<feature type="domain" description="Thioredoxin" evidence="2">
    <location>
        <begin position="98"/>
        <end position="240"/>
    </location>
</feature>
<dbReference type="InterPro" id="IPR000866">
    <property type="entry name" value="AhpC/TSA"/>
</dbReference>